<dbReference type="SUPFAM" id="SSF82649">
    <property type="entry name" value="SufE/NifU"/>
    <property type="match status" value="1"/>
</dbReference>
<evidence type="ECO:0000313" key="3">
    <source>
        <dbReference type="Proteomes" id="UP000176634"/>
    </source>
</evidence>
<gene>
    <name evidence="2" type="ORF">A2563_04090</name>
</gene>
<dbReference type="PANTHER" id="PTHR10093">
    <property type="entry name" value="IRON-SULFUR CLUSTER ASSEMBLY ENZYME NIFU HOMOLOG"/>
    <property type="match status" value="1"/>
</dbReference>
<dbReference type="STRING" id="1798705.A2563_04090"/>
<evidence type="ECO:0000313" key="2">
    <source>
        <dbReference type="EMBL" id="OGH92820.1"/>
    </source>
</evidence>
<dbReference type="GO" id="GO:0016226">
    <property type="term" value="P:iron-sulfur cluster assembly"/>
    <property type="evidence" value="ECO:0007669"/>
    <property type="project" value="InterPro"/>
</dbReference>
<dbReference type="GO" id="GO:0005506">
    <property type="term" value="F:iron ion binding"/>
    <property type="evidence" value="ECO:0007669"/>
    <property type="project" value="InterPro"/>
</dbReference>
<sequence>MDIYTETILDHYQHPHHAGALGKPTISTTEHNPLCGDVIRLDLKINKDTVEEIGFVGNGCAISQASMSMLADYVEGKKISVLKKLKPKDIYNLLGITISPGRTKCALLGLNALQKNLH</sequence>
<evidence type="ECO:0000259" key="1">
    <source>
        <dbReference type="Pfam" id="PF01592"/>
    </source>
</evidence>
<dbReference type="Proteomes" id="UP000176634">
    <property type="component" value="Unassembled WGS sequence"/>
</dbReference>
<dbReference type="EMBL" id="MFRA01000005">
    <property type="protein sequence ID" value="OGH92820.1"/>
    <property type="molecule type" value="Genomic_DNA"/>
</dbReference>
<dbReference type="NCBIfam" id="TIGR01994">
    <property type="entry name" value="SUF_scaf_2"/>
    <property type="match status" value="1"/>
</dbReference>
<dbReference type="Gene3D" id="3.90.1010.10">
    <property type="match status" value="1"/>
</dbReference>
<dbReference type="GO" id="GO:0051536">
    <property type="term" value="F:iron-sulfur cluster binding"/>
    <property type="evidence" value="ECO:0007669"/>
    <property type="project" value="InterPro"/>
</dbReference>
<dbReference type="InterPro" id="IPR002871">
    <property type="entry name" value="NIF_FeS_clus_asmbl_NifU_N"/>
</dbReference>
<proteinExistence type="predicted"/>
<comment type="caution">
    <text evidence="2">The sequence shown here is derived from an EMBL/GenBank/DDBJ whole genome shotgun (WGS) entry which is preliminary data.</text>
</comment>
<name>A0A1F6P9V6_9BACT</name>
<dbReference type="Pfam" id="PF01592">
    <property type="entry name" value="NifU_N"/>
    <property type="match status" value="1"/>
</dbReference>
<organism evidence="2 3">
    <name type="scientific">Candidatus Magasanikbacteria bacterium RIFOXYD1_FULL_40_23</name>
    <dbReference type="NCBI Taxonomy" id="1798705"/>
    <lineage>
        <taxon>Bacteria</taxon>
        <taxon>Candidatus Magasanikiibacteriota</taxon>
    </lineage>
</organism>
<reference evidence="2 3" key="1">
    <citation type="journal article" date="2016" name="Nat. Commun.">
        <title>Thousands of microbial genomes shed light on interconnected biogeochemical processes in an aquifer system.</title>
        <authorList>
            <person name="Anantharaman K."/>
            <person name="Brown C.T."/>
            <person name="Hug L.A."/>
            <person name="Sharon I."/>
            <person name="Castelle C.J."/>
            <person name="Probst A.J."/>
            <person name="Thomas B.C."/>
            <person name="Singh A."/>
            <person name="Wilkins M.J."/>
            <person name="Karaoz U."/>
            <person name="Brodie E.L."/>
            <person name="Williams K.H."/>
            <person name="Hubbard S.S."/>
            <person name="Banfield J.F."/>
        </authorList>
    </citation>
    <scope>NUCLEOTIDE SEQUENCE [LARGE SCALE GENOMIC DNA]</scope>
</reference>
<dbReference type="AlphaFoldDB" id="A0A1F6P9V6"/>
<feature type="domain" description="NIF system FeS cluster assembly NifU N-terminal" evidence="1">
    <location>
        <begin position="4"/>
        <end position="116"/>
    </location>
</feature>
<accession>A0A1F6P9V6</accession>
<protein>
    <submittedName>
        <fullName evidence="2">SUF system NifU family Fe-S cluster assembly protein</fullName>
    </submittedName>
</protein>
<dbReference type="CDD" id="cd06664">
    <property type="entry name" value="IscU_like"/>
    <property type="match status" value="1"/>
</dbReference>